<accession>A0AB73BD38</accession>
<evidence type="ECO:0000313" key="2">
    <source>
        <dbReference type="EMBL" id="KAA1157405.1"/>
    </source>
</evidence>
<keyword evidence="1" id="KW-0812">Transmembrane</keyword>
<feature type="transmembrane region" description="Helical" evidence="1">
    <location>
        <begin position="12"/>
        <end position="31"/>
    </location>
</feature>
<proteinExistence type="predicted"/>
<comment type="caution">
    <text evidence="2">The sequence shown here is derived from an EMBL/GenBank/DDBJ whole genome shotgun (WGS) entry which is preliminary data.</text>
</comment>
<sequence length="239" mass="27679">MIPKKIFPQNIYLNLALIFSISSVILIGLFSSNIPSIVSWGQKYEDLHFNLSVSFISSYIFYFIVVHLKERKDFQYTLPYISGLTNKVLSEHKSLMISLDKRLTGNKNYDTATAPQLKEEDLYKILSNLALADEAPLLLATENRNTNWREYIIFRCEETRSSIEKIISLTLFLQSEYAHIILKLESCSLLKTSDNLKSPAFVQMVNNSGMNFLLDDFYKYHVICLELEDYKNKHMTVFG</sequence>
<reference evidence="2 3" key="1">
    <citation type="submission" date="2019-01" db="EMBL/GenBank/DDBJ databases">
        <title>Genome sequences of marine Pseudoalteromonas species.</title>
        <authorList>
            <person name="Boraston A.B."/>
            <person name="Hehemann J.-H."/>
            <person name="Vickers C.J."/>
            <person name="Salama-Alber O."/>
            <person name="Abe K."/>
            <person name="Hettle A.J."/>
        </authorList>
    </citation>
    <scope>NUCLEOTIDE SEQUENCE [LARGE SCALE GENOMIC DNA]</scope>
    <source>
        <strain evidence="2 3">PS42</strain>
    </source>
</reference>
<evidence type="ECO:0000313" key="3">
    <source>
        <dbReference type="Proteomes" id="UP000324162"/>
    </source>
</evidence>
<dbReference type="AlphaFoldDB" id="A0AB73BD38"/>
<keyword evidence="1" id="KW-0472">Membrane</keyword>
<dbReference type="EMBL" id="SEUK01000054">
    <property type="protein sequence ID" value="KAA1157405.1"/>
    <property type="molecule type" value="Genomic_DNA"/>
</dbReference>
<name>A0AB73BD38_9GAMM</name>
<dbReference type="Proteomes" id="UP000324162">
    <property type="component" value="Unassembled WGS sequence"/>
</dbReference>
<feature type="transmembrane region" description="Helical" evidence="1">
    <location>
        <begin position="51"/>
        <end position="68"/>
    </location>
</feature>
<protein>
    <submittedName>
        <fullName evidence="2">Uncharacterized protein</fullName>
    </submittedName>
</protein>
<keyword evidence="1" id="KW-1133">Transmembrane helix</keyword>
<gene>
    <name evidence="2" type="ORF">EU508_16885</name>
</gene>
<dbReference type="RefSeq" id="WP_149614958.1">
    <property type="nucleotide sequence ID" value="NZ_SEUK01000054.1"/>
</dbReference>
<evidence type="ECO:0000256" key="1">
    <source>
        <dbReference type="SAM" id="Phobius"/>
    </source>
</evidence>
<organism evidence="2 3">
    <name type="scientific">Pseudoalteromonas fuliginea</name>
    <dbReference type="NCBI Taxonomy" id="1872678"/>
    <lineage>
        <taxon>Bacteria</taxon>
        <taxon>Pseudomonadati</taxon>
        <taxon>Pseudomonadota</taxon>
        <taxon>Gammaproteobacteria</taxon>
        <taxon>Alteromonadales</taxon>
        <taxon>Pseudoalteromonadaceae</taxon>
        <taxon>Pseudoalteromonas</taxon>
    </lineage>
</organism>